<evidence type="ECO:0000256" key="6">
    <source>
        <dbReference type="ARBA" id="ARBA00023136"/>
    </source>
</evidence>
<reference evidence="10 11" key="2">
    <citation type="submission" date="2024-05" db="EMBL/GenBank/DDBJ databases">
        <authorList>
            <person name="Chen Y."/>
            <person name="Shah S."/>
            <person name="Dougan E. K."/>
            <person name="Thang M."/>
            <person name="Chan C."/>
        </authorList>
    </citation>
    <scope>NUCLEOTIDE SEQUENCE [LARGE SCALE GENOMIC DNA]</scope>
</reference>
<keyword evidence="6 7" id="KW-0472">Membrane</keyword>
<feature type="transmembrane region" description="Helical" evidence="7">
    <location>
        <begin position="158"/>
        <end position="182"/>
    </location>
</feature>
<dbReference type="Proteomes" id="UP001152797">
    <property type="component" value="Unassembled WGS sequence"/>
</dbReference>
<evidence type="ECO:0000313" key="11">
    <source>
        <dbReference type="Proteomes" id="UP001152797"/>
    </source>
</evidence>
<dbReference type="EMBL" id="CAMXCT020006508">
    <property type="protein sequence ID" value="CAL1168313.1"/>
    <property type="molecule type" value="Genomic_DNA"/>
</dbReference>
<dbReference type="InterPro" id="IPR010420">
    <property type="entry name" value="CASTOR/POLLUX/SYM8_dom"/>
</dbReference>
<reference evidence="9" key="1">
    <citation type="submission" date="2022-10" db="EMBL/GenBank/DDBJ databases">
        <authorList>
            <person name="Chen Y."/>
            <person name="Dougan E. K."/>
            <person name="Chan C."/>
            <person name="Rhodes N."/>
            <person name="Thang M."/>
        </authorList>
    </citation>
    <scope>NUCLEOTIDE SEQUENCE</scope>
</reference>
<dbReference type="OrthoDB" id="448186at2759"/>
<protein>
    <submittedName>
        <fullName evidence="10">CASTOR/POLLUX/SYM8 ion channel conserved domain-containing protein</fullName>
    </submittedName>
</protein>
<feature type="non-terminal residue" evidence="9">
    <location>
        <position position="1"/>
    </location>
</feature>
<name>A0A9P1GJ38_9DINO</name>
<evidence type="ECO:0000256" key="1">
    <source>
        <dbReference type="ARBA" id="ARBA00004127"/>
    </source>
</evidence>
<evidence type="ECO:0000256" key="5">
    <source>
        <dbReference type="ARBA" id="ARBA00023065"/>
    </source>
</evidence>
<dbReference type="EMBL" id="CAMXCT010006508">
    <property type="protein sequence ID" value="CAI4014938.1"/>
    <property type="molecule type" value="Genomic_DNA"/>
</dbReference>
<feature type="transmembrane region" description="Helical" evidence="7">
    <location>
        <begin position="46"/>
        <end position="64"/>
    </location>
</feature>
<keyword evidence="4 7" id="KW-1133">Transmembrane helix</keyword>
<evidence type="ECO:0000256" key="2">
    <source>
        <dbReference type="ARBA" id="ARBA00022448"/>
    </source>
</evidence>
<proteinExistence type="predicted"/>
<dbReference type="PANTHER" id="PTHR31563:SF10">
    <property type="entry name" value="ION CHANNEL POLLUX-RELATED"/>
    <property type="match status" value="1"/>
</dbReference>
<accession>A0A9P1GJ38</accession>
<dbReference type="InterPro" id="IPR044849">
    <property type="entry name" value="CASTOR/POLLUX/SYM8-like"/>
</dbReference>
<comment type="caution">
    <text evidence="9">The sequence shown here is derived from an EMBL/GenBank/DDBJ whole genome shotgun (WGS) entry which is preliminary data.</text>
</comment>
<evidence type="ECO:0000256" key="3">
    <source>
        <dbReference type="ARBA" id="ARBA00022692"/>
    </source>
</evidence>
<feature type="transmembrane region" description="Helical" evidence="7">
    <location>
        <begin position="108"/>
        <end position="127"/>
    </location>
</feature>
<organism evidence="9">
    <name type="scientific">Cladocopium goreaui</name>
    <dbReference type="NCBI Taxonomy" id="2562237"/>
    <lineage>
        <taxon>Eukaryota</taxon>
        <taxon>Sar</taxon>
        <taxon>Alveolata</taxon>
        <taxon>Dinophyceae</taxon>
        <taxon>Suessiales</taxon>
        <taxon>Symbiodiniaceae</taxon>
        <taxon>Cladocopium</taxon>
    </lineage>
</organism>
<feature type="domain" description="CASTOR/POLLUX/SYM8 ion channel conserved" evidence="8">
    <location>
        <begin position="346"/>
        <end position="439"/>
    </location>
</feature>
<evidence type="ECO:0000256" key="4">
    <source>
        <dbReference type="ARBA" id="ARBA00022989"/>
    </source>
</evidence>
<evidence type="ECO:0000256" key="7">
    <source>
        <dbReference type="SAM" id="Phobius"/>
    </source>
</evidence>
<evidence type="ECO:0000313" key="10">
    <source>
        <dbReference type="EMBL" id="CAL4802250.1"/>
    </source>
</evidence>
<dbReference type="Gene3D" id="3.40.50.720">
    <property type="entry name" value="NAD(P)-binding Rossmann-like Domain"/>
    <property type="match status" value="1"/>
</dbReference>
<keyword evidence="3 7" id="KW-0812">Transmembrane</keyword>
<keyword evidence="5" id="KW-0406">Ion transport</keyword>
<evidence type="ECO:0000313" key="9">
    <source>
        <dbReference type="EMBL" id="CAI4014938.1"/>
    </source>
</evidence>
<dbReference type="PANTHER" id="PTHR31563">
    <property type="entry name" value="ION CHANNEL POLLUX-RELATED"/>
    <property type="match status" value="1"/>
</dbReference>
<dbReference type="GO" id="GO:0012505">
    <property type="term" value="C:endomembrane system"/>
    <property type="evidence" value="ECO:0007669"/>
    <property type="project" value="UniProtKB-SubCell"/>
</dbReference>
<dbReference type="Pfam" id="PF06241">
    <property type="entry name" value="Castor_Poll_mid"/>
    <property type="match status" value="1"/>
</dbReference>
<keyword evidence="11" id="KW-1185">Reference proteome</keyword>
<keyword evidence="2" id="KW-0813">Transport</keyword>
<evidence type="ECO:0000259" key="8">
    <source>
        <dbReference type="Pfam" id="PF06241"/>
    </source>
</evidence>
<dbReference type="AlphaFoldDB" id="A0A9P1GJ38"/>
<dbReference type="GO" id="GO:0006811">
    <property type="term" value="P:monoatomic ion transport"/>
    <property type="evidence" value="ECO:0007669"/>
    <property type="project" value="UniProtKB-KW"/>
</dbReference>
<comment type="subcellular location">
    <subcellularLocation>
        <location evidence="1">Endomembrane system</location>
        <topology evidence="1">Multi-pass membrane protein</topology>
    </subcellularLocation>
</comment>
<sequence>MDALRRGFFMGLFSETAPEPPTVEVNCSCAPAVPSTPPALEDSNEIGVSAYLFLGVWMVVLYYISHTIWLERHRFLQTQAAHQAGFATYLTYRFGHWYAWTQAASVKVLLVLSATLLVVGGLGHSVLSQSSIQESLWRSWIWIADPDGGESALPGGHAVGVVVSIGGMLIFALLLSLITSAFEDFLWQIRHGSLPVVEGDHIVILGYDRSAIWMIEELCTAMETSGGGLIAILASEGKAEVENWIQHADINLRNSSVVVRTGQAYNEEDLTKVAVQTARRIVLLANKKVSREEADAQSLNALLTLQGLDYTPSKERCTIVECCLVRNQNLFRSLASGPMQVLATQDFLGQLLVEASRQRGLSQVISQTLGFDGMEFYIAEVSGIEGWKFGDLLFALGSSIPIGYMNGAQAVLVPSMEYIFTGHERLICLSEDASTLVKSITPGMREKAMKAKHVRWSAAKSLPGSVKEQVAHESITVIIGWNEGIGSIVHEVDQAVGPNSTVMIYSPQDEDVREEYLDKCQVRLNYKYQNVTVEHEQGALGARYRLEALPLEKAQKIFILAEKMVECEDEKDRLTVATLLQVRDILRVRGTCKPDLVILPQVLGKRAEKNCWKSGLIDYINSNRLACQVLAQVCQSPSICSLFAELLLGNTAR</sequence>
<dbReference type="EMBL" id="CAMXCT030006508">
    <property type="protein sequence ID" value="CAL4802250.1"/>
    <property type="molecule type" value="Genomic_DNA"/>
</dbReference>
<gene>
    <name evidence="9" type="ORF">C1SCF055_LOCUS39798</name>
</gene>